<evidence type="ECO:0000313" key="3">
    <source>
        <dbReference type="EMBL" id="TRY78558.1"/>
    </source>
</evidence>
<dbReference type="InterPro" id="IPR036179">
    <property type="entry name" value="Ig-like_dom_sf"/>
</dbReference>
<feature type="transmembrane region" description="Helical" evidence="2">
    <location>
        <begin position="324"/>
        <end position="353"/>
    </location>
</feature>
<dbReference type="OrthoDB" id="8112534at2759"/>
<comment type="caution">
    <text evidence="3">The sequence shown here is derived from an EMBL/GenBank/DDBJ whole genome shotgun (WGS) entry which is preliminary data.</text>
</comment>
<dbReference type="AlphaFoldDB" id="A0A553PLK2"/>
<proteinExistence type="predicted"/>
<keyword evidence="2" id="KW-1133">Transmembrane helix</keyword>
<feature type="transmembrane region" description="Helical" evidence="2">
    <location>
        <begin position="90"/>
        <end position="112"/>
    </location>
</feature>
<evidence type="ECO:0000256" key="1">
    <source>
        <dbReference type="SAM" id="MobiDB-lite"/>
    </source>
</evidence>
<dbReference type="Proteomes" id="UP000318571">
    <property type="component" value="Chromosome 11"/>
</dbReference>
<evidence type="ECO:0000313" key="4">
    <source>
        <dbReference type="Proteomes" id="UP000318571"/>
    </source>
</evidence>
<dbReference type="OMA" id="YPPINAN"/>
<name>A0A553PLK2_TIGCA</name>
<protein>
    <recommendedName>
        <fullName evidence="5">Ig-like domain-containing protein</fullName>
    </recommendedName>
</protein>
<dbReference type="InterPro" id="IPR013783">
    <property type="entry name" value="Ig-like_fold"/>
</dbReference>
<dbReference type="Gene3D" id="2.60.40.10">
    <property type="entry name" value="Immunoglobulins"/>
    <property type="match status" value="1"/>
</dbReference>
<keyword evidence="4" id="KW-1185">Reference proteome</keyword>
<sequence length="482" mass="54870">MSNSETPHGDKQCLAVPDVDGNVLSNGNGNGDGAPSSSKLAHRRCSARLLSLNVREAIRVLRQKEHKARVSALVQRNADFYRKQRCCECAAMMSMLAIFTSFALYVIFAYGFHIGQRLPFTLVQSNFTSKIRKMEGDSGELWCQTDQHWEWCRWVHYDKYCDFEWESYSDGVVTTSCDFPPGKVELLGDYDQFQCGIRIHDLDIKDRGLWLCEVEKYYSGFSRRYGELRTAPFTVVVVEPTQSSPTSDLLGEEPFYPPINANQSQGGDDNLIWYASFMNWSHPTSSGNNPNGSEDGDFQSDQLGNTTLSSLIIENREEYQKKFFLLKVFILGGISVVLGTLAVIFWTYFMYLWRTWDTKREPTANDYDEDMDYFDELEDINVNHTLMNSRRKSVSFTVVQIQDDQLSFDLSRRSVLLGTNGSRSGSITTMGELKPAPQGSPTPSAPIIHDRRESYDLALVIKSNRRLSLAPEDALKWTRDCK</sequence>
<evidence type="ECO:0000256" key="2">
    <source>
        <dbReference type="SAM" id="Phobius"/>
    </source>
</evidence>
<organism evidence="3 4">
    <name type="scientific">Tigriopus californicus</name>
    <name type="common">Marine copepod</name>
    <dbReference type="NCBI Taxonomy" id="6832"/>
    <lineage>
        <taxon>Eukaryota</taxon>
        <taxon>Metazoa</taxon>
        <taxon>Ecdysozoa</taxon>
        <taxon>Arthropoda</taxon>
        <taxon>Crustacea</taxon>
        <taxon>Multicrustacea</taxon>
        <taxon>Hexanauplia</taxon>
        <taxon>Copepoda</taxon>
        <taxon>Harpacticoida</taxon>
        <taxon>Harpacticidae</taxon>
        <taxon>Tigriopus</taxon>
    </lineage>
</organism>
<dbReference type="SUPFAM" id="SSF48726">
    <property type="entry name" value="Immunoglobulin"/>
    <property type="match status" value="1"/>
</dbReference>
<feature type="region of interest" description="Disordered" evidence="1">
    <location>
        <begin position="421"/>
        <end position="448"/>
    </location>
</feature>
<evidence type="ECO:0008006" key="5">
    <source>
        <dbReference type="Google" id="ProtNLM"/>
    </source>
</evidence>
<keyword evidence="2" id="KW-0812">Transmembrane</keyword>
<accession>A0A553PLK2</accession>
<dbReference type="EMBL" id="VCGU01000003">
    <property type="protein sequence ID" value="TRY78558.1"/>
    <property type="molecule type" value="Genomic_DNA"/>
</dbReference>
<reference evidence="3 4" key="1">
    <citation type="journal article" date="2018" name="Nat. Ecol. Evol.">
        <title>Genomic signatures of mitonuclear coevolution across populations of Tigriopus californicus.</title>
        <authorList>
            <person name="Barreto F.S."/>
            <person name="Watson E.T."/>
            <person name="Lima T.G."/>
            <person name="Willett C.S."/>
            <person name="Edmands S."/>
            <person name="Li W."/>
            <person name="Burton R.S."/>
        </authorList>
    </citation>
    <scope>NUCLEOTIDE SEQUENCE [LARGE SCALE GENOMIC DNA]</scope>
    <source>
        <strain evidence="3 4">San Diego</strain>
    </source>
</reference>
<gene>
    <name evidence="3" type="ORF">TCAL_11692</name>
</gene>
<keyword evidence="2" id="KW-0472">Membrane</keyword>